<gene>
    <name evidence="4" type="ordered locus">Hipma_0494</name>
</gene>
<proteinExistence type="predicted"/>
<dbReference type="SUPFAM" id="SSF53639">
    <property type="entry name" value="AraD/HMP-PK domain-like"/>
    <property type="match status" value="1"/>
</dbReference>
<organism evidence="4 5">
    <name type="scientific">Hippea maritima (strain ATCC 700847 / DSM 10411 / MH2)</name>
    <dbReference type="NCBI Taxonomy" id="760142"/>
    <lineage>
        <taxon>Bacteria</taxon>
        <taxon>Pseudomonadati</taxon>
        <taxon>Campylobacterota</taxon>
        <taxon>Desulfurellia</taxon>
        <taxon>Desulfurellales</taxon>
        <taxon>Hippeaceae</taxon>
        <taxon>Hippea</taxon>
    </lineage>
</organism>
<dbReference type="RefSeq" id="WP_013681506.1">
    <property type="nucleotide sequence ID" value="NC_015318.1"/>
</dbReference>
<evidence type="ECO:0000256" key="2">
    <source>
        <dbReference type="ARBA" id="ARBA00023239"/>
    </source>
</evidence>
<accession>F2LUD9</accession>
<evidence type="ECO:0000313" key="4">
    <source>
        <dbReference type="EMBL" id="AEA33465.1"/>
    </source>
</evidence>
<dbReference type="Gene3D" id="3.40.225.10">
    <property type="entry name" value="Class II aldolase/adducin N-terminal domain"/>
    <property type="match status" value="1"/>
</dbReference>
<dbReference type="InterPro" id="IPR050197">
    <property type="entry name" value="Aldolase_class_II_sugar_metab"/>
</dbReference>
<dbReference type="HOGENOM" id="CLU_006033_7_0_7"/>
<dbReference type="InterPro" id="IPR036409">
    <property type="entry name" value="Aldolase_II/adducin_N_sf"/>
</dbReference>
<dbReference type="STRING" id="760142.Hipma_0494"/>
<name>F2LUD9_HIPMA</name>
<dbReference type="GO" id="GO:0005829">
    <property type="term" value="C:cytosol"/>
    <property type="evidence" value="ECO:0007669"/>
    <property type="project" value="TreeGrafter"/>
</dbReference>
<dbReference type="GO" id="GO:0019323">
    <property type="term" value="P:pentose catabolic process"/>
    <property type="evidence" value="ECO:0007669"/>
    <property type="project" value="TreeGrafter"/>
</dbReference>
<keyword evidence="2" id="KW-0456">Lyase</keyword>
<dbReference type="AlphaFoldDB" id="F2LUD9"/>
<keyword evidence="5" id="KW-1185">Reference proteome</keyword>
<protein>
    <submittedName>
        <fullName evidence="4">Class II aldolase/adducin family protein</fullName>
    </submittedName>
</protein>
<evidence type="ECO:0000256" key="1">
    <source>
        <dbReference type="ARBA" id="ARBA00022723"/>
    </source>
</evidence>
<dbReference type="PANTHER" id="PTHR22789:SF0">
    <property type="entry name" value="3-OXO-TETRONATE 4-PHOSPHATE DECARBOXYLASE-RELATED"/>
    <property type="match status" value="1"/>
</dbReference>
<dbReference type="Pfam" id="PF00596">
    <property type="entry name" value="Aldolase_II"/>
    <property type="match status" value="1"/>
</dbReference>
<dbReference type="PANTHER" id="PTHR22789">
    <property type="entry name" value="FUCULOSE PHOSPHATE ALDOLASE"/>
    <property type="match status" value="1"/>
</dbReference>
<dbReference type="InterPro" id="IPR001303">
    <property type="entry name" value="Aldolase_II/adducin_N"/>
</dbReference>
<dbReference type="GO" id="GO:0016832">
    <property type="term" value="F:aldehyde-lyase activity"/>
    <property type="evidence" value="ECO:0007669"/>
    <property type="project" value="TreeGrafter"/>
</dbReference>
<evidence type="ECO:0000259" key="3">
    <source>
        <dbReference type="SMART" id="SM01007"/>
    </source>
</evidence>
<dbReference type="OrthoDB" id="5344510at2"/>
<evidence type="ECO:0000313" key="5">
    <source>
        <dbReference type="Proteomes" id="UP000008139"/>
    </source>
</evidence>
<feature type="domain" description="Class II aldolase/adducin N-terminal" evidence="3">
    <location>
        <begin position="3"/>
        <end position="178"/>
    </location>
</feature>
<dbReference type="InParanoid" id="F2LUD9"/>
<dbReference type="Proteomes" id="UP000008139">
    <property type="component" value="Chromosome"/>
</dbReference>
<dbReference type="EMBL" id="CP002606">
    <property type="protein sequence ID" value="AEA33465.1"/>
    <property type="molecule type" value="Genomic_DNA"/>
</dbReference>
<dbReference type="SMART" id="SM01007">
    <property type="entry name" value="Aldolase_II"/>
    <property type="match status" value="1"/>
</dbReference>
<dbReference type="eggNOG" id="COG0235">
    <property type="taxonomic scope" value="Bacteria"/>
</dbReference>
<dbReference type="GO" id="GO:0046872">
    <property type="term" value="F:metal ion binding"/>
    <property type="evidence" value="ECO:0007669"/>
    <property type="project" value="UniProtKB-KW"/>
</dbReference>
<dbReference type="FunCoup" id="F2LUD9">
    <property type="interactions" value="245"/>
</dbReference>
<sequence length="183" mass="20427">MIGEFRRIGNMMFLSGLVDASSGNMSFKAKDGVWITKTGKSLYNLRGKDIVKIGFERDVRWNAASSEVEIHINIYKLNKKSKAILHAHSISTIILSLKGYKTIEPIDYEGSLFLKSVDILDIPYNNWQTAKEIIPQYLKETQKQIVVAKGHGVFAYSDTLFGALQLISALENSSKIILGVEGD</sequence>
<reference evidence="4 5" key="1">
    <citation type="journal article" date="2011" name="Stand. Genomic Sci.">
        <title>Complete genome sequence of the thermophilic sulfur-reducer Hippea maritima type strain (MH(2)).</title>
        <authorList>
            <person name="Huntemann M."/>
            <person name="Lu M."/>
            <person name="Nolan M."/>
            <person name="Lapidus A."/>
            <person name="Lucas S."/>
            <person name="Hammon N."/>
            <person name="Deshpande S."/>
            <person name="Cheng J.F."/>
            <person name="Tapia R."/>
            <person name="Han C."/>
            <person name="Goodwin L."/>
            <person name="Pitluck S."/>
            <person name="Liolios K."/>
            <person name="Pagani I."/>
            <person name="Ivanova N."/>
            <person name="Ovchinikova G."/>
            <person name="Pati A."/>
            <person name="Chen A."/>
            <person name="Palaniappan K."/>
            <person name="Land M."/>
            <person name="Hauser L."/>
            <person name="Jeffries C.D."/>
            <person name="Detter J.C."/>
            <person name="Brambilla E.M."/>
            <person name="Rohde M."/>
            <person name="Spring S."/>
            <person name="Goker M."/>
            <person name="Woyke T."/>
            <person name="Bristow J."/>
            <person name="Eisen J.A."/>
            <person name="Markowitz V."/>
            <person name="Hugenholtz P."/>
            <person name="Kyrpides N.C."/>
            <person name="Klenk H.P."/>
            <person name="Mavromatis K."/>
        </authorList>
    </citation>
    <scope>NUCLEOTIDE SEQUENCE [LARGE SCALE GENOMIC DNA]</scope>
    <source>
        <strain evidence="5">ATCC 700847 / DSM 10411 / MH2</strain>
    </source>
</reference>
<dbReference type="KEGG" id="hmr:Hipma_0494"/>
<reference evidence="5" key="2">
    <citation type="submission" date="2011-03" db="EMBL/GenBank/DDBJ databases">
        <title>The complete genome of Hippea maritima DSM 10411.</title>
        <authorList>
            <consortium name="US DOE Joint Genome Institute (JGI-PGF)"/>
            <person name="Lucas S."/>
            <person name="Copeland A."/>
            <person name="Lapidus A."/>
            <person name="Bruce D."/>
            <person name="Goodwin L."/>
            <person name="Pitluck S."/>
            <person name="Peters L."/>
            <person name="Kyrpides N."/>
            <person name="Mavromatis K."/>
            <person name="Pagani I."/>
            <person name="Ivanova N."/>
            <person name="Mikhailova N."/>
            <person name="Lu M."/>
            <person name="Detter J.C."/>
            <person name="Tapia R."/>
            <person name="Han C."/>
            <person name="Land M."/>
            <person name="Hauser L."/>
            <person name="Markowitz V."/>
            <person name="Cheng J.-F."/>
            <person name="Hugenholtz P."/>
            <person name="Woyke T."/>
            <person name="Wu D."/>
            <person name="Spring S."/>
            <person name="Schroeder M."/>
            <person name="Brambilla E."/>
            <person name="Klenk H.-P."/>
            <person name="Eisen J.A."/>
        </authorList>
    </citation>
    <scope>NUCLEOTIDE SEQUENCE [LARGE SCALE GENOMIC DNA]</scope>
    <source>
        <strain evidence="5">ATCC 700847 / DSM 10411 / MH2</strain>
    </source>
</reference>
<keyword evidence="1" id="KW-0479">Metal-binding</keyword>